<dbReference type="AlphaFoldDB" id="A0A449B2W2"/>
<dbReference type="KEGG" id="mcit:NCTC10181_00792"/>
<name>A0A449B2W2_9BACT</name>
<organism evidence="2 3">
    <name type="scientific">Mycoplasmopsis citelli</name>
    <dbReference type="NCBI Taxonomy" id="171281"/>
    <lineage>
        <taxon>Bacteria</taxon>
        <taxon>Bacillati</taxon>
        <taxon>Mycoplasmatota</taxon>
        <taxon>Mycoplasmoidales</taxon>
        <taxon>Metamycoplasmataceae</taxon>
        <taxon>Mycoplasmopsis</taxon>
    </lineage>
</organism>
<dbReference type="EMBL" id="LR215036">
    <property type="protein sequence ID" value="VEU74923.1"/>
    <property type="molecule type" value="Genomic_DNA"/>
</dbReference>
<feature type="coiled-coil region" evidence="1">
    <location>
        <begin position="244"/>
        <end position="304"/>
    </location>
</feature>
<feature type="coiled-coil region" evidence="1">
    <location>
        <begin position="388"/>
        <end position="419"/>
    </location>
</feature>
<proteinExistence type="predicted"/>
<accession>A0A449B2W2</accession>
<dbReference type="Proteomes" id="UP000290985">
    <property type="component" value="Chromosome"/>
</dbReference>
<dbReference type="OrthoDB" id="401237at2"/>
<evidence type="ECO:0000313" key="2">
    <source>
        <dbReference type="EMBL" id="VEU74923.1"/>
    </source>
</evidence>
<evidence type="ECO:0000313" key="3">
    <source>
        <dbReference type="Proteomes" id="UP000290985"/>
    </source>
</evidence>
<sequence length="497" mass="58179">MKSLFFKIGDPISNLTELSSSVSSHANVETKNQSFQVIKTQEKSLFKEISTDLESKNKIIFNNLNKLQEEKKTLSEFFKNIKKEDLEKLSKTILSELIKENKISKTDYEKAINNIENQSHQQFKDFISTFQDYSNEYEFQNSNKKSFEDETRWIAINPYKGYEVNISEEENSKTHALAFEQLSVKKTQFELITKNLIPELKKWILAKKITLEAALAPSSASIVATGITLSDKIKNGKLFKKYFKNYYQNKIKNLTKESLEAKEQRLLKISLVSSAISLSFQYTIEQIEKHINDIQNQIKESVELYFGPHEVFNDFKNWHGKIWSKLSFTNEIISWVLSHYIPGNFPQAWYDRYLFYLKKTTSLKTFHFISLGNDLLAIWLNVDEIKKLDKALDYLDSKEEEFKEALETLNSGIESLREDKWVVVKESRKSDYYSRGGRGGKNLLFKNLKTDKVKTLEEMLEYSREELKLWGLQKVYNHKTGWYIRSIPNKDKSDNLG</sequence>
<keyword evidence="1" id="KW-0175">Coiled coil</keyword>
<evidence type="ECO:0000256" key="1">
    <source>
        <dbReference type="SAM" id="Coils"/>
    </source>
</evidence>
<feature type="coiled-coil region" evidence="1">
    <location>
        <begin position="50"/>
        <end position="150"/>
    </location>
</feature>
<protein>
    <submittedName>
        <fullName evidence="2">Uncharacterized protein</fullName>
    </submittedName>
</protein>
<gene>
    <name evidence="2" type="ORF">NCTC10181_00792</name>
</gene>
<dbReference type="RefSeq" id="WP_129725701.1">
    <property type="nucleotide sequence ID" value="NZ_LR215036.1"/>
</dbReference>
<keyword evidence="3" id="KW-1185">Reference proteome</keyword>
<reference evidence="2 3" key="1">
    <citation type="submission" date="2019-01" db="EMBL/GenBank/DDBJ databases">
        <authorList>
            <consortium name="Pathogen Informatics"/>
        </authorList>
    </citation>
    <scope>NUCLEOTIDE SEQUENCE [LARGE SCALE GENOMIC DNA]</scope>
    <source>
        <strain evidence="2 3">NCTC10181</strain>
    </source>
</reference>